<feature type="transmembrane region" description="Helical" evidence="1">
    <location>
        <begin position="68"/>
        <end position="91"/>
    </location>
</feature>
<dbReference type="EMBL" id="JASMWN010000008">
    <property type="protein sequence ID" value="MDU9004552.1"/>
    <property type="molecule type" value="Genomic_DNA"/>
</dbReference>
<keyword evidence="3" id="KW-1185">Reference proteome</keyword>
<sequence length="152" mass="16958">MDTDKQSEGLPAFDADFALVEYSELRSLVTNYGRAIAETERYAVTGAAALAAFAASELGDGLADARQLIAAIPAILLVLAGLRCMTIYWVLKEALRHVRRLEENLVSHPKIGFQRQYRGRWNRINRPIELIMVAYWVIAIGAAVMFWFALAT</sequence>
<organism evidence="2 3">
    <name type="scientific">Sedimentitalea todarodis</name>
    <dbReference type="NCBI Taxonomy" id="1631240"/>
    <lineage>
        <taxon>Bacteria</taxon>
        <taxon>Pseudomonadati</taxon>
        <taxon>Pseudomonadota</taxon>
        <taxon>Alphaproteobacteria</taxon>
        <taxon>Rhodobacterales</taxon>
        <taxon>Paracoccaceae</taxon>
        <taxon>Sedimentitalea</taxon>
    </lineage>
</organism>
<dbReference type="Proteomes" id="UP001255416">
    <property type="component" value="Unassembled WGS sequence"/>
</dbReference>
<evidence type="ECO:0008006" key="4">
    <source>
        <dbReference type="Google" id="ProtNLM"/>
    </source>
</evidence>
<proteinExistence type="predicted"/>
<protein>
    <recommendedName>
        <fullName evidence="4">DUF202 domain-containing protein</fullName>
    </recommendedName>
</protein>
<evidence type="ECO:0000313" key="3">
    <source>
        <dbReference type="Proteomes" id="UP001255416"/>
    </source>
</evidence>
<keyword evidence="1" id="KW-0472">Membrane</keyword>
<evidence type="ECO:0000313" key="2">
    <source>
        <dbReference type="EMBL" id="MDU9004552.1"/>
    </source>
</evidence>
<feature type="transmembrane region" description="Helical" evidence="1">
    <location>
        <begin position="130"/>
        <end position="150"/>
    </location>
</feature>
<accession>A0ABU3VEF2</accession>
<gene>
    <name evidence="2" type="ORF">QO231_11900</name>
</gene>
<keyword evidence="1" id="KW-0812">Transmembrane</keyword>
<dbReference type="RefSeq" id="WP_316776359.1">
    <property type="nucleotide sequence ID" value="NZ_JASMWN010000008.1"/>
</dbReference>
<keyword evidence="1" id="KW-1133">Transmembrane helix</keyword>
<comment type="caution">
    <text evidence="2">The sequence shown here is derived from an EMBL/GenBank/DDBJ whole genome shotgun (WGS) entry which is preliminary data.</text>
</comment>
<evidence type="ECO:0000256" key="1">
    <source>
        <dbReference type="SAM" id="Phobius"/>
    </source>
</evidence>
<name>A0ABU3VEF2_9RHOB</name>
<reference evidence="3" key="1">
    <citation type="submission" date="2023-05" db="EMBL/GenBank/DDBJ databases">
        <title>Sedimentitalea sp. nov. JM2-8.</title>
        <authorList>
            <person name="Huang J."/>
        </authorList>
    </citation>
    <scope>NUCLEOTIDE SEQUENCE [LARGE SCALE GENOMIC DNA]</scope>
    <source>
        <strain evidence="3">KHS03</strain>
    </source>
</reference>